<dbReference type="GO" id="GO:0006352">
    <property type="term" value="P:DNA-templated transcription initiation"/>
    <property type="evidence" value="ECO:0007669"/>
    <property type="project" value="InterPro"/>
</dbReference>
<protein>
    <submittedName>
        <fullName evidence="7">RNA polymerase subunit sigma-70</fullName>
    </submittedName>
</protein>
<dbReference type="GO" id="GO:0016987">
    <property type="term" value="F:sigma factor activity"/>
    <property type="evidence" value="ECO:0007669"/>
    <property type="project" value="UniProtKB-KW"/>
</dbReference>
<reference evidence="7 8" key="1">
    <citation type="submission" date="2016-01" db="EMBL/GenBank/DDBJ databases">
        <title>Genome sequencing of Roseivirga echinicomitans KMM 6058.</title>
        <authorList>
            <person name="Selvaratnam C."/>
            <person name="Thevarajoo S."/>
            <person name="Goh K.M."/>
            <person name="Ee R."/>
            <person name="Chan K.-G."/>
            <person name="Chong C.S."/>
        </authorList>
    </citation>
    <scope>NUCLEOTIDE SEQUENCE [LARGE SCALE GENOMIC DNA]</scope>
    <source>
        <strain evidence="7 8">KMM 6058</strain>
    </source>
</reference>
<dbReference type="EMBL" id="LRDB01000001">
    <property type="protein sequence ID" value="KYG83754.1"/>
    <property type="molecule type" value="Genomic_DNA"/>
</dbReference>
<dbReference type="InterPro" id="IPR039425">
    <property type="entry name" value="RNA_pol_sigma-70-like"/>
</dbReference>
<dbReference type="Pfam" id="PF08281">
    <property type="entry name" value="Sigma70_r4_2"/>
    <property type="match status" value="1"/>
</dbReference>
<dbReference type="Gene3D" id="1.10.1740.10">
    <property type="match status" value="1"/>
</dbReference>
<comment type="caution">
    <text evidence="7">The sequence shown here is derived from an EMBL/GenBank/DDBJ whole genome shotgun (WGS) entry which is preliminary data.</text>
</comment>
<dbReference type="SUPFAM" id="SSF88946">
    <property type="entry name" value="Sigma2 domain of RNA polymerase sigma factors"/>
    <property type="match status" value="1"/>
</dbReference>
<evidence type="ECO:0000256" key="2">
    <source>
        <dbReference type="ARBA" id="ARBA00023015"/>
    </source>
</evidence>
<dbReference type="InterPro" id="IPR007627">
    <property type="entry name" value="RNA_pol_sigma70_r2"/>
</dbReference>
<dbReference type="AlphaFoldDB" id="A0A150XYM8"/>
<evidence type="ECO:0000313" key="8">
    <source>
        <dbReference type="Proteomes" id="UP000075615"/>
    </source>
</evidence>
<dbReference type="OrthoDB" id="941544at2"/>
<feature type="domain" description="RNA polymerase sigma factor 70 region 4 type 2" evidence="6">
    <location>
        <begin position="117"/>
        <end position="169"/>
    </location>
</feature>
<evidence type="ECO:0000259" key="5">
    <source>
        <dbReference type="Pfam" id="PF04542"/>
    </source>
</evidence>
<dbReference type="InterPro" id="IPR014284">
    <property type="entry name" value="RNA_pol_sigma-70_dom"/>
</dbReference>
<dbReference type="Proteomes" id="UP000075615">
    <property type="component" value="Unassembled WGS sequence"/>
</dbReference>
<dbReference type="InterPro" id="IPR036388">
    <property type="entry name" value="WH-like_DNA-bd_sf"/>
</dbReference>
<proteinExistence type="inferred from homology"/>
<sequence length="178" mass="20421">MTENIIQLIEGCKSNDRAAQAALYKQYYGYAMSICMPYSKTRDEAEEIAHDGFLKVFTNIEKYDIDFGFKGWIRRIFINAAIDYFRSNKKHYDQDDIDEARGVESFEDNIIDQLSAQEIVLLVQGLPPAYKMVFNLYVMEGYKHHEIATQLGINEGTSKSNLAKARNKLKLALSRQAS</sequence>
<dbReference type="InterPro" id="IPR013249">
    <property type="entry name" value="RNA_pol_sigma70_r4_t2"/>
</dbReference>
<keyword evidence="8" id="KW-1185">Reference proteome</keyword>
<dbReference type="PANTHER" id="PTHR43133">
    <property type="entry name" value="RNA POLYMERASE ECF-TYPE SIGMA FACTO"/>
    <property type="match status" value="1"/>
</dbReference>
<dbReference type="GO" id="GO:0003677">
    <property type="term" value="F:DNA binding"/>
    <property type="evidence" value="ECO:0007669"/>
    <property type="project" value="InterPro"/>
</dbReference>
<dbReference type="RefSeq" id="WP_068411134.1">
    <property type="nucleotide sequence ID" value="NZ_LRDB01000001.1"/>
</dbReference>
<organism evidence="7 8">
    <name type="scientific">Roseivirga echinicomitans</name>
    <dbReference type="NCBI Taxonomy" id="296218"/>
    <lineage>
        <taxon>Bacteria</taxon>
        <taxon>Pseudomonadati</taxon>
        <taxon>Bacteroidota</taxon>
        <taxon>Cytophagia</taxon>
        <taxon>Cytophagales</taxon>
        <taxon>Roseivirgaceae</taxon>
        <taxon>Roseivirga</taxon>
    </lineage>
</organism>
<evidence type="ECO:0000256" key="1">
    <source>
        <dbReference type="ARBA" id="ARBA00010641"/>
    </source>
</evidence>
<comment type="similarity">
    <text evidence="1">Belongs to the sigma-70 factor family. ECF subfamily.</text>
</comment>
<dbReference type="PANTHER" id="PTHR43133:SF46">
    <property type="entry name" value="RNA POLYMERASE SIGMA-70 FACTOR ECF SUBFAMILY"/>
    <property type="match status" value="1"/>
</dbReference>
<accession>A0A150XYM8</accession>
<dbReference type="Gene3D" id="1.10.10.10">
    <property type="entry name" value="Winged helix-like DNA-binding domain superfamily/Winged helix DNA-binding domain"/>
    <property type="match status" value="1"/>
</dbReference>
<dbReference type="CDD" id="cd06171">
    <property type="entry name" value="Sigma70_r4"/>
    <property type="match status" value="1"/>
</dbReference>
<keyword evidence="2" id="KW-0805">Transcription regulation</keyword>
<dbReference type="InterPro" id="IPR013324">
    <property type="entry name" value="RNA_pol_sigma_r3/r4-like"/>
</dbReference>
<dbReference type="STRING" id="296218.AWN68_02820"/>
<evidence type="ECO:0000256" key="4">
    <source>
        <dbReference type="ARBA" id="ARBA00023163"/>
    </source>
</evidence>
<feature type="domain" description="RNA polymerase sigma-70 region 2" evidence="5">
    <location>
        <begin position="23"/>
        <end position="90"/>
    </location>
</feature>
<keyword evidence="4" id="KW-0804">Transcription</keyword>
<evidence type="ECO:0000313" key="7">
    <source>
        <dbReference type="EMBL" id="KYG83754.1"/>
    </source>
</evidence>
<dbReference type="InterPro" id="IPR013325">
    <property type="entry name" value="RNA_pol_sigma_r2"/>
</dbReference>
<dbReference type="Pfam" id="PF04542">
    <property type="entry name" value="Sigma70_r2"/>
    <property type="match status" value="1"/>
</dbReference>
<gene>
    <name evidence="7" type="ORF">AWN68_02820</name>
</gene>
<dbReference type="SUPFAM" id="SSF88659">
    <property type="entry name" value="Sigma3 and sigma4 domains of RNA polymerase sigma factors"/>
    <property type="match status" value="1"/>
</dbReference>
<dbReference type="NCBIfam" id="TIGR02937">
    <property type="entry name" value="sigma70-ECF"/>
    <property type="match status" value="1"/>
</dbReference>
<evidence type="ECO:0000259" key="6">
    <source>
        <dbReference type="Pfam" id="PF08281"/>
    </source>
</evidence>
<name>A0A150XYM8_9BACT</name>
<evidence type="ECO:0000256" key="3">
    <source>
        <dbReference type="ARBA" id="ARBA00023082"/>
    </source>
</evidence>
<keyword evidence="3" id="KW-0731">Sigma factor</keyword>